<dbReference type="AlphaFoldDB" id="A0A9D4E5D6"/>
<dbReference type="InterPro" id="IPR013783">
    <property type="entry name" value="Ig-like_fold"/>
</dbReference>
<dbReference type="SUPFAM" id="SSF48726">
    <property type="entry name" value="Immunoglobulin"/>
    <property type="match status" value="1"/>
</dbReference>
<dbReference type="EMBL" id="JAIWYP010000009">
    <property type="protein sequence ID" value="KAH3774162.1"/>
    <property type="molecule type" value="Genomic_DNA"/>
</dbReference>
<feature type="domain" description="Ig-like" evidence="1">
    <location>
        <begin position="2"/>
        <end position="92"/>
    </location>
</feature>
<proteinExistence type="predicted"/>
<evidence type="ECO:0000259" key="1">
    <source>
        <dbReference type="PROSITE" id="PS50835"/>
    </source>
</evidence>
<dbReference type="InterPro" id="IPR007110">
    <property type="entry name" value="Ig-like_dom"/>
</dbReference>
<protein>
    <recommendedName>
        <fullName evidence="1">Ig-like domain-containing protein</fullName>
    </recommendedName>
</protein>
<keyword evidence="3" id="KW-1185">Reference proteome</keyword>
<comment type="caution">
    <text evidence="2">The sequence shown here is derived from an EMBL/GenBank/DDBJ whole genome shotgun (WGS) entry which is preliminary data.</text>
</comment>
<evidence type="ECO:0000313" key="3">
    <source>
        <dbReference type="Proteomes" id="UP000828390"/>
    </source>
</evidence>
<organism evidence="2 3">
    <name type="scientific">Dreissena polymorpha</name>
    <name type="common">Zebra mussel</name>
    <name type="synonym">Mytilus polymorpha</name>
    <dbReference type="NCBI Taxonomy" id="45954"/>
    <lineage>
        <taxon>Eukaryota</taxon>
        <taxon>Metazoa</taxon>
        <taxon>Spiralia</taxon>
        <taxon>Lophotrochozoa</taxon>
        <taxon>Mollusca</taxon>
        <taxon>Bivalvia</taxon>
        <taxon>Autobranchia</taxon>
        <taxon>Heteroconchia</taxon>
        <taxon>Euheterodonta</taxon>
        <taxon>Imparidentia</taxon>
        <taxon>Neoheterodontei</taxon>
        <taxon>Myida</taxon>
        <taxon>Dreissenoidea</taxon>
        <taxon>Dreissenidae</taxon>
        <taxon>Dreissena</taxon>
    </lineage>
</organism>
<gene>
    <name evidence="2" type="ORF">DPMN_175536</name>
</gene>
<dbReference type="InterPro" id="IPR036179">
    <property type="entry name" value="Ig-like_dom_sf"/>
</dbReference>
<sequence>MPTLSVPAVIEGSQLTLTCQFSEGTLGITWISRSNSSAMEYAVGVIYNSLNNKSCVPLDPEFEPSVTLYSYSCPSSSSHTLTIKNVTSSNRG</sequence>
<dbReference type="Proteomes" id="UP000828390">
    <property type="component" value="Unassembled WGS sequence"/>
</dbReference>
<evidence type="ECO:0000313" key="2">
    <source>
        <dbReference type="EMBL" id="KAH3774162.1"/>
    </source>
</evidence>
<reference evidence="2" key="2">
    <citation type="submission" date="2020-11" db="EMBL/GenBank/DDBJ databases">
        <authorList>
            <person name="McCartney M.A."/>
            <person name="Auch B."/>
            <person name="Kono T."/>
            <person name="Mallez S."/>
            <person name="Becker A."/>
            <person name="Gohl D.M."/>
            <person name="Silverstein K.A.T."/>
            <person name="Koren S."/>
            <person name="Bechman K.B."/>
            <person name="Herman A."/>
            <person name="Abrahante J.E."/>
            <person name="Garbe J."/>
        </authorList>
    </citation>
    <scope>NUCLEOTIDE SEQUENCE</scope>
    <source>
        <strain evidence="2">Duluth1</strain>
        <tissue evidence="2">Whole animal</tissue>
    </source>
</reference>
<dbReference type="PROSITE" id="PS50835">
    <property type="entry name" value="IG_LIKE"/>
    <property type="match status" value="1"/>
</dbReference>
<name>A0A9D4E5D6_DREPO</name>
<accession>A0A9D4E5D6</accession>
<reference evidence="2" key="1">
    <citation type="journal article" date="2019" name="bioRxiv">
        <title>The Genome of the Zebra Mussel, Dreissena polymorpha: A Resource for Invasive Species Research.</title>
        <authorList>
            <person name="McCartney M.A."/>
            <person name="Auch B."/>
            <person name="Kono T."/>
            <person name="Mallez S."/>
            <person name="Zhang Y."/>
            <person name="Obille A."/>
            <person name="Becker A."/>
            <person name="Abrahante J.E."/>
            <person name="Garbe J."/>
            <person name="Badalamenti J.P."/>
            <person name="Herman A."/>
            <person name="Mangelson H."/>
            <person name="Liachko I."/>
            <person name="Sullivan S."/>
            <person name="Sone E.D."/>
            <person name="Koren S."/>
            <person name="Silverstein K.A.T."/>
            <person name="Beckman K.B."/>
            <person name="Gohl D.M."/>
        </authorList>
    </citation>
    <scope>NUCLEOTIDE SEQUENCE</scope>
    <source>
        <strain evidence="2">Duluth1</strain>
        <tissue evidence="2">Whole animal</tissue>
    </source>
</reference>
<dbReference type="Gene3D" id="2.60.40.10">
    <property type="entry name" value="Immunoglobulins"/>
    <property type="match status" value="1"/>
</dbReference>